<dbReference type="InterPro" id="IPR036942">
    <property type="entry name" value="Beta-barrel_TonB_sf"/>
</dbReference>
<evidence type="ECO:0000259" key="13">
    <source>
        <dbReference type="Pfam" id="PF00593"/>
    </source>
</evidence>
<keyword evidence="12" id="KW-0732">Signal</keyword>
<name>A0ABX2N1P1_9SPHN</name>
<evidence type="ECO:0000256" key="10">
    <source>
        <dbReference type="ARBA" id="ARBA00023237"/>
    </source>
</evidence>
<comment type="subcellular location">
    <subcellularLocation>
        <location evidence="1">Cell outer membrane</location>
        <topology evidence="1">Multi-pass membrane protein</topology>
    </subcellularLocation>
</comment>
<sequence>MRRNFNGSTISRTALSVACFAAFAATPAYAGEVADAATAAESAQTGGDSQSAGEAEQSGGLGVIVVTAQRKAESLQDAAIPINAATGADLTRAGVADATTLNAVAPALYVTAGGGANAGYFVRGVGNFTNNGYTSPAVAFNVDGVYIGRPSSTIASFLDVAGVEVLKGPQGTLYGRNATGGAINVIPTKPIPGETSGYVSGSYGNYNAFGIEGALNLAVGDDGAIRIAAAVNEHDGYNTDGTFDAKDVAFRGQFYAEPAPGFDIRFTVDYSTQKGAGPGTDVFGAYGLIPPGTPGREDPPVPGWNFISAPAAVAEPFTGLHTPEALAFLATVATAPLFSPFQDFAYPSRDDEYLGVSAEMNFELGDVDLVVIPAYRQSKLDNIFNGPPFKAAINKDTAEQWSIEARFSGSTGPVDWIAGAYYFDERVEGVNAFNQFGTVSNNAFDSQSDSLAFFGRATFNLSDDLRLVGGIRHTTENRSIDASATAAAGVCLEDPVGRAPFCGHVPTLPVGLTLQDVLGGLDPALFPVPGRNPQTAFNPNGADGVGQVFPYGPFNIFAPAQFGPGALLIITPNTIQRSASDKEFTYRAAVEYDITPENLVYASFENGFRAGGFNLARGRETYDPEFIDAFTIGSKNRFFDNRFELNAELFYWKYKGQQLAALGVDVDGNNAFYTRNVGKSSIKGVDIDFQFLVTETTKLRGGMQYLDAKYDEYSFDQVDLADPGDPPNFLRPVTSCDTTQQPIDPVSGKGSYIVDCSGKQALNSPKWSANLGLEQTIEFSAVKLVGTLDGRYRGSREVGFNYIPESRVGSDVTLDASLTLAELDDQWAITAFARNITDEAVSTTVQLGSGNVVGGTYQPPRTYGVRAKFNF</sequence>
<feature type="signal peptide" evidence="12">
    <location>
        <begin position="1"/>
        <end position="30"/>
    </location>
</feature>
<evidence type="ECO:0000256" key="12">
    <source>
        <dbReference type="SAM" id="SignalP"/>
    </source>
</evidence>
<accession>A0ABX2N1P1</accession>
<keyword evidence="2" id="KW-0813">Transport</keyword>
<keyword evidence="5" id="KW-0812">Transmembrane</keyword>
<dbReference type="Proteomes" id="UP000652427">
    <property type="component" value="Unassembled WGS sequence"/>
</dbReference>
<keyword evidence="4" id="KW-0410">Iron transport</keyword>
<protein>
    <submittedName>
        <fullName evidence="15">TonB-dependent receptor</fullName>
    </submittedName>
</protein>
<dbReference type="Pfam" id="PF00593">
    <property type="entry name" value="TonB_dep_Rec_b-barrel"/>
    <property type="match status" value="1"/>
</dbReference>
<dbReference type="InterPro" id="IPR000531">
    <property type="entry name" value="Beta-barrel_TonB"/>
</dbReference>
<evidence type="ECO:0000256" key="8">
    <source>
        <dbReference type="ARBA" id="ARBA00023077"/>
    </source>
</evidence>
<evidence type="ECO:0000256" key="7">
    <source>
        <dbReference type="ARBA" id="ARBA00023065"/>
    </source>
</evidence>
<evidence type="ECO:0000256" key="2">
    <source>
        <dbReference type="ARBA" id="ARBA00022448"/>
    </source>
</evidence>
<gene>
    <name evidence="15" type="ORF">HUO14_06940</name>
</gene>
<comment type="caution">
    <text evidence="15">The sequence shown here is derived from an EMBL/GenBank/DDBJ whole genome shotgun (WGS) entry which is preliminary data.</text>
</comment>
<keyword evidence="16" id="KW-1185">Reference proteome</keyword>
<dbReference type="InterPro" id="IPR012910">
    <property type="entry name" value="Plug_dom"/>
</dbReference>
<dbReference type="Pfam" id="PF07715">
    <property type="entry name" value="Plug"/>
    <property type="match status" value="1"/>
</dbReference>
<feature type="chain" id="PRO_5046561552" evidence="12">
    <location>
        <begin position="31"/>
        <end position="871"/>
    </location>
</feature>
<evidence type="ECO:0000256" key="5">
    <source>
        <dbReference type="ARBA" id="ARBA00022692"/>
    </source>
</evidence>
<dbReference type="PANTHER" id="PTHR32552">
    <property type="entry name" value="FERRICHROME IRON RECEPTOR-RELATED"/>
    <property type="match status" value="1"/>
</dbReference>
<proteinExistence type="inferred from homology"/>
<keyword evidence="9 11" id="KW-0472">Membrane</keyword>
<dbReference type="Gene3D" id="2.40.170.20">
    <property type="entry name" value="TonB-dependent receptor, beta-barrel domain"/>
    <property type="match status" value="3"/>
</dbReference>
<keyword evidence="7" id="KW-0406">Ion transport</keyword>
<keyword evidence="10" id="KW-0998">Cell outer membrane</keyword>
<feature type="domain" description="TonB-dependent receptor-like beta-barrel" evidence="13">
    <location>
        <begin position="344"/>
        <end position="836"/>
    </location>
</feature>
<reference evidence="15 16" key="1">
    <citation type="submission" date="2020-06" db="EMBL/GenBank/DDBJ databases">
        <authorList>
            <person name="Kim S.-J."/>
            <person name="Park S.-J."/>
        </authorList>
    </citation>
    <scope>NUCLEOTIDE SEQUENCE [LARGE SCALE GENOMIC DNA]</scope>
    <source>
        <strain evidence="15 16">SW-151</strain>
    </source>
</reference>
<evidence type="ECO:0000256" key="6">
    <source>
        <dbReference type="ARBA" id="ARBA00023004"/>
    </source>
</evidence>
<dbReference type="PANTHER" id="PTHR32552:SF81">
    <property type="entry name" value="TONB-DEPENDENT OUTER MEMBRANE RECEPTOR"/>
    <property type="match status" value="1"/>
</dbReference>
<keyword evidence="8 11" id="KW-0798">TonB box</keyword>
<dbReference type="SUPFAM" id="SSF56935">
    <property type="entry name" value="Porins"/>
    <property type="match status" value="1"/>
</dbReference>
<comment type="similarity">
    <text evidence="11">Belongs to the TonB-dependent receptor family.</text>
</comment>
<organism evidence="15 16">
    <name type="scientific">Parasphingorhabdus flavimaris</name>
    <dbReference type="NCBI Taxonomy" id="266812"/>
    <lineage>
        <taxon>Bacteria</taxon>
        <taxon>Pseudomonadati</taxon>
        <taxon>Pseudomonadota</taxon>
        <taxon>Alphaproteobacteria</taxon>
        <taxon>Sphingomonadales</taxon>
        <taxon>Sphingomonadaceae</taxon>
        <taxon>Parasphingorhabdus</taxon>
    </lineage>
</organism>
<keyword evidence="15" id="KW-0675">Receptor</keyword>
<evidence type="ECO:0000259" key="14">
    <source>
        <dbReference type="Pfam" id="PF07715"/>
    </source>
</evidence>
<evidence type="ECO:0000256" key="9">
    <source>
        <dbReference type="ARBA" id="ARBA00023136"/>
    </source>
</evidence>
<feature type="domain" description="TonB-dependent receptor plug" evidence="14">
    <location>
        <begin position="75"/>
        <end position="182"/>
    </location>
</feature>
<dbReference type="RefSeq" id="WP_176279140.1">
    <property type="nucleotide sequence ID" value="NZ_JABWMH010000002.1"/>
</dbReference>
<evidence type="ECO:0000256" key="11">
    <source>
        <dbReference type="RuleBase" id="RU003357"/>
    </source>
</evidence>
<keyword evidence="3" id="KW-1134">Transmembrane beta strand</keyword>
<evidence type="ECO:0000313" key="16">
    <source>
        <dbReference type="Proteomes" id="UP000652427"/>
    </source>
</evidence>
<keyword evidence="6" id="KW-0408">Iron</keyword>
<dbReference type="InterPro" id="IPR039426">
    <property type="entry name" value="TonB-dep_rcpt-like"/>
</dbReference>
<evidence type="ECO:0000313" key="15">
    <source>
        <dbReference type="EMBL" id="NVD27635.1"/>
    </source>
</evidence>
<evidence type="ECO:0000256" key="4">
    <source>
        <dbReference type="ARBA" id="ARBA00022496"/>
    </source>
</evidence>
<evidence type="ECO:0000256" key="1">
    <source>
        <dbReference type="ARBA" id="ARBA00004571"/>
    </source>
</evidence>
<dbReference type="EMBL" id="JABWMH010000002">
    <property type="protein sequence ID" value="NVD27635.1"/>
    <property type="molecule type" value="Genomic_DNA"/>
</dbReference>
<evidence type="ECO:0000256" key="3">
    <source>
        <dbReference type="ARBA" id="ARBA00022452"/>
    </source>
</evidence>